<protein>
    <submittedName>
        <fullName evidence="1">DUF4367 domain-containing protein</fullName>
    </submittedName>
</protein>
<reference evidence="1" key="1">
    <citation type="submission" date="2020-10" db="EMBL/GenBank/DDBJ databases">
        <authorList>
            <person name="Gilroy R."/>
        </authorList>
    </citation>
    <scope>NUCLEOTIDE SEQUENCE</scope>
    <source>
        <strain evidence="1">CHK184-25365</strain>
    </source>
</reference>
<evidence type="ECO:0000313" key="2">
    <source>
        <dbReference type="Proteomes" id="UP000886749"/>
    </source>
</evidence>
<dbReference type="AlphaFoldDB" id="A0A9D1DC02"/>
<organism evidence="1 2">
    <name type="scientific">Candidatus Egerieicola pullicola</name>
    <dbReference type="NCBI Taxonomy" id="2840775"/>
    <lineage>
        <taxon>Bacteria</taxon>
        <taxon>Bacillati</taxon>
        <taxon>Bacillota</taxon>
        <taxon>Clostridia</taxon>
        <taxon>Eubacteriales</taxon>
        <taxon>Oscillospiraceae</taxon>
        <taxon>Oscillospiraceae incertae sedis</taxon>
        <taxon>Candidatus Egerieicola</taxon>
    </lineage>
</organism>
<dbReference type="EMBL" id="DVGY01000031">
    <property type="protein sequence ID" value="HIR40441.1"/>
    <property type="molecule type" value="Genomic_DNA"/>
</dbReference>
<reference evidence="1" key="2">
    <citation type="journal article" date="2021" name="PeerJ">
        <title>Extensive microbial diversity within the chicken gut microbiome revealed by metagenomics and culture.</title>
        <authorList>
            <person name="Gilroy R."/>
            <person name="Ravi A."/>
            <person name="Getino M."/>
            <person name="Pursley I."/>
            <person name="Horton D.L."/>
            <person name="Alikhan N.F."/>
            <person name="Baker D."/>
            <person name="Gharbi K."/>
            <person name="Hall N."/>
            <person name="Watson M."/>
            <person name="Adriaenssens E.M."/>
            <person name="Foster-Nyarko E."/>
            <person name="Jarju S."/>
            <person name="Secka A."/>
            <person name="Antonio M."/>
            <person name="Oren A."/>
            <person name="Chaudhuri R.R."/>
            <person name="La Ragione R."/>
            <person name="Hildebrand F."/>
            <person name="Pallen M.J."/>
        </authorList>
    </citation>
    <scope>NUCLEOTIDE SEQUENCE</scope>
    <source>
        <strain evidence="1">CHK184-25365</strain>
    </source>
</reference>
<gene>
    <name evidence="1" type="ORF">IAB36_01275</name>
</gene>
<dbReference type="Proteomes" id="UP000886749">
    <property type="component" value="Unassembled WGS sequence"/>
</dbReference>
<accession>A0A9D1DC02</accession>
<sequence length="367" mass="41976">MTLTKKRKKILLIALPAAVVVIAAAMTAAVLLLSRFSSVVPWQLQNISQYNGTGKTEYAIANGLESNAELPQPMPFYAFTPPEGYTHTENAQETANRYSTHYYDEYKTSDGEKIISLTQQPAFVSWRYSAEGSYQEVQFGDTKVVCRMGDEDATAIWIHDQTLLTLFVNQHLDENQLLELVSRIDYENLRQPIYSPWEFHWGSYVETVVDNEGEDVIQTSSKYYEITGNPQLPEQIQYYGYAQPPEGFELNQRLTELNSQDGYWMEFYTGEEAEFNISTRVTGMQVFDDIRREDLNNHDLIQEITVKGNQGWYHQSDTGAELVFVIDYLIVDMVYEGEITQEEMLSLAESLVQKPLEEEASSTLSSE</sequence>
<evidence type="ECO:0000313" key="1">
    <source>
        <dbReference type="EMBL" id="HIR40441.1"/>
    </source>
</evidence>
<name>A0A9D1DC02_9FIRM</name>
<proteinExistence type="predicted"/>
<comment type="caution">
    <text evidence="1">The sequence shown here is derived from an EMBL/GenBank/DDBJ whole genome shotgun (WGS) entry which is preliminary data.</text>
</comment>